<evidence type="ECO:0000313" key="4">
    <source>
        <dbReference type="Proteomes" id="UP001168528"/>
    </source>
</evidence>
<dbReference type="Gene3D" id="3.20.20.150">
    <property type="entry name" value="Divalent-metal-dependent TIM barrel enzymes"/>
    <property type="match status" value="1"/>
</dbReference>
<feature type="chain" id="PRO_5046431027" evidence="1">
    <location>
        <begin position="22"/>
        <end position="285"/>
    </location>
</feature>
<dbReference type="RefSeq" id="WP_302037723.1">
    <property type="nucleotide sequence ID" value="NZ_JAUKPO010000005.1"/>
</dbReference>
<protein>
    <submittedName>
        <fullName evidence="3">Sugar phosphate isomerase/epimerase</fullName>
    </submittedName>
</protein>
<dbReference type="PANTHER" id="PTHR12110">
    <property type="entry name" value="HYDROXYPYRUVATE ISOMERASE"/>
    <property type="match status" value="1"/>
</dbReference>
<feature type="signal peptide" evidence="1">
    <location>
        <begin position="1"/>
        <end position="21"/>
    </location>
</feature>
<dbReference type="EMBL" id="JAUKPO010000005">
    <property type="protein sequence ID" value="MDO1446919.1"/>
    <property type="molecule type" value="Genomic_DNA"/>
</dbReference>
<organism evidence="3 4">
    <name type="scientific">Rhodocytophaga aerolata</name>
    <dbReference type="NCBI Taxonomy" id="455078"/>
    <lineage>
        <taxon>Bacteria</taxon>
        <taxon>Pseudomonadati</taxon>
        <taxon>Bacteroidota</taxon>
        <taxon>Cytophagia</taxon>
        <taxon>Cytophagales</taxon>
        <taxon>Rhodocytophagaceae</taxon>
        <taxon>Rhodocytophaga</taxon>
    </lineage>
</organism>
<dbReference type="SUPFAM" id="SSF51658">
    <property type="entry name" value="Xylose isomerase-like"/>
    <property type="match status" value="1"/>
</dbReference>
<proteinExistence type="predicted"/>
<dbReference type="GO" id="GO:0016853">
    <property type="term" value="F:isomerase activity"/>
    <property type="evidence" value="ECO:0007669"/>
    <property type="project" value="UniProtKB-KW"/>
</dbReference>
<keyword evidence="1" id="KW-0732">Signal</keyword>
<dbReference type="InterPro" id="IPR050312">
    <property type="entry name" value="IolE/XylAMocC-like"/>
</dbReference>
<evidence type="ECO:0000313" key="3">
    <source>
        <dbReference type="EMBL" id="MDO1446919.1"/>
    </source>
</evidence>
<sequence length="285" mass="32041">MLKTVALLFIFLSTAILPSVAQKGKKAFSAEIGMVSYTYRHSFQKDVAKTLDTIKTLGITDMEFSNLFGKTAQELRQLLDERKMKCSSFGVSYDEMVNKTAEVAKNAKTLGATYVRVAWIPHKAPFTLEVAKKAVDDFNRAGKILKEEHGLTFCYHNHGYEFQPYGKGTFFDYMAEQTDPKYVSFEMDILWVFHPGQDPAQLLNKYGKRFKLMHLKDLRKGVTGDFSGQTPVENDVALGTGQLDLPAILKAAQKAGVEHYYIEDESPSVSQQVPQSIAYLKNLPL</sequence>
<evidence type="ECO:0000256" key="1">
    <source>
        <dbReference type="SAM" id="SignalP"/>
    </source>
</evidence>
<dbReference type="PANTHER" id="PTHR12110:SF41">
    <property type="entry name" value="INOSOSE DEHYDRATASE"/>
    <property type="match status" value="1"/>
</dbReference>
<feature type="domain" description="Xylose isomerase-like TIM barrel" evidence="2">
    <location>
        <begin position="52"/>
        <end position="282"/>
    </location>
</feature>
<gene>
    <name evidence="3" type="ORF">Q0590_11680</name>
</gene>
<comment type="caution">
    <text evidence="3">The sequence shown here is derived from an EMBL/GenBank/DDBJ whole genome shotgun (WGS) entry which is preliminary data.</text>
</comment>
<name>A0ABT8R6D9_9BACT</name>
<accession>A0ABT8R6D9</accession>
<reference evidence="3" key="1">
    <citation type="submission" date="2023-07" db="EMBL/GenBank/DDBJ databases">
        <title>The genome sequence of Rhodocytophaga aerolata KACC 12507.</title>
        <authorList>
            <person name="Zhang X."/>
        </authorList>
    </citation>
    <scope>NUCLEOTIDE SEQUENCE</scope>
    <source>
        <strain evidence="3">KACC 12507</strain>
    </source>
</reference>
<evidence type="ECO:0000259" key="2">
    <source>
        <dbReference type="Pfam" id="PF01261"/>
    </source>
</evidence>
<dbReference type="Pfam" id="PF01261">
    <property type="entry name" value="AP_endonuc_2"/>
    <property type="match status" value="1"/>
</dbReference>
<dbReference type="InterPro" id="IPR013022">
    <property type="entry name" value="Xyl_isomerase-like_TIM-brl"/>
</dbReference>
<keyword evidence="3" id="KW-0413">Isomerase</keyword>
<dbReference type="Proteomes" id="UP001168528">
    <property type="component" value="Unassembled WGS sequence"/>
</dbReference>
<keyword evidence="4" id="KW-1185">Reference proteome</keyword>
<dbReference type="InterPro" id="IPR036237">
    <property type="entry name" value="Xyl_isomerase-like_sf"/>
</dbReference>